<keyword evidence="2" id="KW-1185">Reference proteome</keyword>
<comment type="caution">
    <text evidence="1">The sequence shown here is derived from an EMBL/GenBank/DDBJ whole genome shotgun (WGS) entry which is preliminary data.</text>
</comment>
<gene>
    <name evidence="1" type="ORF">NP493_1175g01024</name>
</gene>
<evidence type="ECO:0000313" key="2">
    <source>
        <dbReference type="Proteomes" id="UP001209878"/>
    </source>
</evidence>
<dbReference type="EMBL" id="JAODUO010001172">
    <property type="protein sequence ID" value="KAK2169823.1"/>
    <property type="molecule type" value="Genomic_DNA"/>
</dbReference>
<evidence type="ECO:0000313" key="1">
    <source>
        <dbReference type="EMBL" id="KAK2169823.1"/>
    </source>
</evidence>
<dbReference type="Proteomes" id="UP001209878">
    <property type="component" value="Unassembled WGS sequence"/>
</dbReference>
<name>A0AAD9NIJ5_RIDPI</name>
<sequence>MSTERESRFIYIYLSVSNEWMYKKYKAAAGVTVNARGATVRLSVPRRHSAVVLRKHINNATSIQRKPANADILAADFFIHALHLILLNVHATARARVHKHAPPP</sequence>
<dbReference type="AlphaFoldDB" id="A0AAD9NIJ5"/>
<organism evidence="1 2">
    <name type="scientific">Ridgeia piscesae</name>
    <name type="common">Tubeworm</name>
    <dbReference type="NCBI Taxonomy" id="27915"/>
    <lineage>
        <taxon>Eukaryota</taxon>
        <taxon>Metazoa</taxon>
        <taxon>Spiralia</taxon>
        <taxon>Lophotrochozoa</taxon>
        <taxon>Annelida</taxon>
        <taxon>Polychaeta</taxon>
        <taxon>Sedentaria</taxon>
        <taxon>Canalipalpata</taxon>
        <taxon>Sabellida</taxon>
        <taxon>Siboglinidae</taxon>
        <taxon>Ridgeia</taxon>
    </lineage>
</organism>
<proteinExistence type="predicted"/>
<protein>
    <submittedName>
        <fullName evidence="1">Uncharacterized protein</fullName>
    </submittedName>
</protein>
<reference evidence="1" key="1">
    <citation type="journal article" date="2023" name="Mol. Biol. Evol.">
        <title>Third-Generation Sequencing Reveals the Adaptive Role of the Epigenome in Three Deep-Sea Polychaetes.</title>
        <authorList>
            <person name="Perez M."/>
            <person name="Aroh O."/>
            <person name="Sun Y."/>
            <person name="Lan Y."/>
            <person name="Juniper S.K."/>
            <person name="Young C.R."/>
            <person name="Angers B."/>
            <person name="Qian P.Y."/>
        </authorList>
    </citation>
    <scope>NUCLEOTIDE SEQUENCE</scope>
    <source>
        <strain evidence="1">R07B-5</strain>
    </source>
</reference>
<accession>A0AAD9NIJ5</accession>